<sequence length="127" mass="13464">MQCCLSSVPAGNTVKTSPQQLESIESCLGMARCASDTDHRGRAVLCCLSSVNILPQQLQSLENCVGVVRCASDAITDVGQCCGAFPNLHGGLSLPPPPRLDKFMDGDERWKLCCVTVGITLAVLLEV</sequence>
<accession>A0A5B7GXN4</accession>
<comment type="caution">
    <text evidence="1">The sequence shown here is derived from an EMBL/GenBank/DDBJ whole genome shotgun (WGS) entry which is preliminary data.</text>
</comment>
<evidence type="ECO:0000313" key="1">
    <source>
        <dbReference type="EMBL" id="MPC63572.1"/>
    </source>
</evidence>
<gene>
    <name evidence="1" type="ORF">E2C01_057671</name>
</gene>
<keyword evidence="2" id="KW-1185">Reference proteome</keyword>
<evidence type="ECO:0000313" key="2">
    <source>
        <dbReference type="Proteomes" id="UP000324222"/>
    </source>
</evidence>
<dbReference type="EMBL" id="VSRR010020985">
    <property type="protein sequence ID" value="MPC63572.1"/>
    <property type="molecule type" value="Genomic_DNA"/>
</dbReference>
<protein>
    <submittedName>
        <fullName evidence="1">Uncharacterized protein</fullName>
    </submittedName>
</protein>
<dbReference type="Proteomes" id="UP000324222">
    <property type="component" value="Unassembled WGS sequence"/>
</dbReference>
<organism evidence="1 2">
    <name type="scientific">Portunus trituberculatus</name>
    <name type="common">Swimming crab</name>
    <name type="synonym">Neptunus trituberculatus</name>
    <dbReference type="NCBI Taxonomy" id="210409"/>
    <lineage>
        <taxon>Eukaryota</taxon>
        <taxon>Metazoa</taxon>
        <taxon>Ecdysozoa</taxon>
        <taxon>Arthropoda</taxon>
        <taxon>Crustacea</taxon>
        <taxon>Multicrustacea</taxon>
        <taxon>Malacostraca</taxon>
        <taxon>Eumalacostraca</taxon>
        <taxon>Eucarida</taxon>
        <taxon>Decapoda</taxon>
        <taxon>Pleocyemata</taxon>
        <taxon>Brachyura</taxon>
        <taxon>Eubrachyura</taxon>
        <taxon>Portunoidea</taxon>
        <taxon>Portunidae</taxon>
        <taxon>Portuninae</taxon>
        <taxon>Portunus</taxon>
    </lineage>
</organism>
<name>A0A5B7GXN4_PORTR</name>
<reference evidence="1 2" key="1">
    <citation type="submission" date="2019-05" db="EMBL/GenBank/DDBJ databases">
        <title>Another draft genome of Portunus trituberculatus and its Hox gene families provides insights of decapod evolution.</title>
        <authorList>
            <person name="Jeong J.-H."/>
            <person name="Song I."/>
            <person name="Kim S."/>
            <person name="Choi T."/>
            <person name="Kim D."/>
            <person name="Ryu S."/>
            <person name="Kim W."/>
        </authorList>
    </citation>
    <scope>NUCLEOTIDE SEQUENCE [LARGE SCALE GENOMIC DNA]</scope>
    <source>
        <tissue evidence="1">Muscle</tissue>
    </source>
</reference>
<dbReference type="AlphaFoldDB" id="A0A5B7GXN4"/>
<proteinExistence type="predicted"/>